<name>A0A9Q3C3W1_9BASI</name>
<feature type="compositionally biased region" description="Polar residues" evidence="5">
    <location>
        <begin position="139"/>
        <end position="148"/>
    </location>
</feature>
<feature type="domain" description="RecF/RecN/SMC N-terminal" evidence="6">
    <location>
        <begin position="188"/>
        <end position="1206"/>
    </location>
</feature>
<dbReference type="Proteomes" id="UP000765509">
    <property type="component" value="Unassembled WGS sequence"/>
</dbReference>
<evidence type="ECO:0000256" key="2">
    <source>
        <dbReference type="ARBA" id="ARBA00018687"/>
    </source>
</evidence>
<dbReference type="PANTHER" id="PTHR45916">
    <property type="entry name" value="STRUCTURAL MAINTENANCE OF CHROMOSOMES PROTEIN 5"/>
    <property type="match status" value="1"/>
</dbReference>
<feature type="compositionally biased region" description="Polar residues" evidence="5">
    <location>
        <begin position="90"/>
        <end position="100"/>
    </location>
</feature>
<feature type="region of interest" description="Disordered" evidence="5">
    <location>
        <begin position="867"/>
        <end position="889"/>
    </location>
</feature>
<feature type="region of interest" description="Disordered" evidence="5">
    <location>
        <begin position="83"/>
        <end position="148"/>
    </location>
</feature>
<proteinExistence type="inferred from homology"/>
<evidence type="ECO:0000256" key="5">
    <source>
        <dbReference type="SAM" id="MobiDB-lite"/>
    </source>
</evidence>
<dbReference type="InterPro" id="IPR027417">
    <property type="entry name" value="P-loop_NTPase"/>
</dbReference>
<dbReference type="PANTHER" id="PTHR45916:SF1">
    <property type="entry name" value="STRUCTURAL MAINTENANCE OF CHROMOSOMES PROTEIN 5"/>
    <property type="match status" value="1"/>
</dbReference>
<comment type="caution">
    <text evidence="7">The sequence shown here is derived from an EMBL/GenBank/DDBJ whole genome shotgun (WGS) entry which is preliminary data.</text>
</comment>
<feature type="coiled-coil region" evidence="4">
    <location>
        <begin position="806"/>
        <end position="840"/>
    </location>
</feature>
<protein>
    <recommendedName>
        <fullName evidence="2">Structural maintenance of chromosomes protein 5</fullName>
    </recommendedName>
</protein>
<comment type="similarity">
    <text evidence="1">Belongs to the SMC family. SMC5 subfamily.</text>
</comment>
<organism evidence="7 8">
    <name type="scientific">Austropuccinia psidii MF-1</name>
    <dbReference type="NCBI Taxonomy" id="1389203"/>
    <lineage>
        <taxon>Eukaryota</taxon>
        <taxon>Fungi</taxon>
        <taxon>Dikarya</taxon>
        <taxon>Basidiomycota</taxon>
        <taxon>Pucciniomycotina</taxon>
        <taxon>Pucciniomycetes</taxon>
        <taxon>Pucciniales</taxon>
        <taxon>Sphaerophragmiaceae</taxon>
        <taxon>Austropuccinia</taxon>
    </lineage>
</organism>
<dbReference type="GO" id="GO:0003697">
    <property type="term" value="F:single-stranded DNA binding"/>
    <property type="evidence" value="ECO:0007669"/>
    <property type="project" value="TreeGrafter"/>
</dbReference>
<keyword evidence="3 4" id="KW-0175">Coiled coil</keyword>
<evidence type="ECO:0000256" key="4">
    <source>
        <dbReference type="SAM" id="Coils"/>
    </source>
</evidence>
<dbReference type="GO" id="GO:0030915">
    <property type="term" value="C:Smc5-Smc6 complex"/>
    <property type="evidence" value="ECO:0007669"/>
    <property type="project" value="TreeGrafter"/>
</dbReference>
<gene>
    <name evidence="7" type="ORF">O181_016193</name>
</gene>
<keyword evidence="8" id="KW-1185">Reference proteome</keyword>
<evidence type="ECO:0000256" key="3">
    <source>
        <dbReference type="ARBA" id="ARBA00023054"/>
    </source>
</evidence>
<accession>A0A9Q3C3W1</accession>
<dbReference type="EMBL" id="AVOT02004479">
    <property type="protein sequence ID" value="MBW0476478.1"/>
    <property type="molecule type" value="Genomic_DNA"/>
</dbReference>
<dbReference type="InterPro" id="IPR003395">
    <property type="entry name" value="RecF/RecN/SMC_N"/>
</dbReference>
<dbReference type="SUPFAM" id="SSF52540">
    <property type="entry name" value="P-loop containing nucleoside triphosphate hydrolases"/>
    <property type="match status" value="1"/>
</dbReference>
<evidence type="ECO:0000256" key="1">
    <source>
        <dbReference type="ARBA" id="ARBA00010171"/>
    </source>
</evidence>
<dbReference type="OrthoDB" id="10254973at2759"/>
<dbReference type="Pfam" id="PF02463">
    <property type="entry name" value="SMC_N"/>
    <property type="match status" value="1"/>
</dbReference>
<evidence type="ECO:0000259" key="6">
    <source>
        <dbReference type="Pfam" id="PF02463"/>
    </source>
</evidence>
<dbReference type="GO" id="GO:0000724">
    <property type="term" value="P:double-strand break repair via homologous recombination"/>
    <property type="evidence" value="ECO:0007669"/>
    <property type="project" value="TreeGrafter"/>
</dbReference>
<feature type="coiled-coil region" evidence="4">
    <location>
        <begin position="373"/>
        <end position="588"/>
    </location>
</feature>
<evidence type="ECO:0000313" key="8">
    <source>
        <dbReference type="Proteomes" id="UP000765509"/>
    </source>
</evidence>
<reference evidence="7" key="1">
    <citation type="submission" date="2021-03" db="EMBL/GenBank/DDBJ databases">
        <title>Draft genome sequence of rust myrtle Austropuccinia psidii MF-1, a brazilian biotype.</title>
        <authorList>
            <person name="Quecine M.C."/>
            <person name="Pachon D.M.R."/>
            <person name="Bonatelli M.L."/>
            <person name="Correr F.H."/>
            <person name="Franceschini L.M."/>
            <person name="Leite T.F."/>
            <person name="Margarido G.R.A."/>
            <person name="Almeida C.A."/>
            <person name="Ferrarezi J.A."/>
            <person name="Labate C.A."/>
        </authorList>
    </citation>
    <scope>NUCLEOTIDE SEQUENCE</scope>
    <source>
        <strain evidence="7">MF-1</strain>
    </source>
</reference>
<dbReference type="Gene3D" id="3.40.50.300">
    <property type="entry name" value="P-loop containing nucleotide triphosphate hydrolases"/>
    <property type="match status" value="2"/>
</dbReference>
<evidence type="ECO:0000313" key="7">
    <source>
        <dbReference type="EMBL" id="MBW0476478.1"/>
    </source>
</evidence>
<feature type="compositionally biased region" description="Basic and acidic residues" evidence="5">
    <location>
        <begin position="873"/>
        <end position="889"/>
    </location>
</feature>
<dbReference type="GO" id="GO:0005634">
    <property type="term" value="C:nucleus"/>
    <property type="evidence" value="ECO:0007669"/>
    <property type="project" value="TreeGrafter"/>
</dbReference>
<sequence length="1252" mass="143395">MVSKTELHAISQQNHEWHANGAPCAPLGRPPPSSSSIPLSLFACPIRLTSSFCRSRLSRSSKAFKQIFHRIAYSIFPMSSKRRSRRLVSQDASPVGLNNGNGNGFEDQDDDSDERNAATSLSQSSKRPRIRNGTRPESRLSTLSQTVAHSPSNQADIAALDTNFQSPSANDSSSTLKRDLDGFLPGSIVRVALKNFVTYGSVEMFPGPHLNMIIGPNGTGKSTWVCAIALGLGFSVNTLERAPELKLFIKTGEQEGSVEIELKGKPKKKNVIIKLYLSLASNSRVFEVNGEKATAARVQEIVRSFNIQVDNLCCFLPQEKVSKFAAMKEPELLKETQKVAGHPLLNQWHNSLISHGKEKIVLDNQFEGVQKSYHDIEVQVNNMKRDVDRLEDRRKIENKIQAYELCLEQNKYSKEKASYQRAKLQVAETKERVAQLESESEPLKQQKKIFEQLSEKYEACRGKIQSTSARCQQELARSEQRVKDAATKFEITFEQLTTLTEEERRHKDRLVQLTREVEDLGEKIKQPIEEPDVTPFNEKLQTLSARIRQIQGEIENLQSRQKDIYEERRRLLDQQHDINQEIQNLQSVSGRKEADLRSHLPKVFQALQIMRQLKQEGKFSGKVFEPLRLLVTPKEPRFARAIEGCVTNDLLNTFLFTDPNDYELMAHECNDNRQLRINLACMRAGDSMAHYQSPLSLDEQRAMGFDDLVINLIDAPDEVLAFICQQSRLHMMLVAHDERAQVDESRLKDKTFPIKSWILGTTRFNINFSAYGAKEIVIKSFELSMPRILNIVGVDNQAVQAKKDALENLRSISIEKEAALARLTAEETALRHEHEQIRNQKKEVDNAWKEIRKPHVEYLKDVATHKAKNNSLKTEKAKQSFDQEKKKRKEALREVTRQHAEVVTNYKNVFFKLSHLSTALLTLNLRILHHQADQKAFESIYRDKTANLSEAKTLFQEEALKAKEIFKNASEMINELQKASSAASDQVNQRMSHISAQLSEERKAQENQGVDEEEILDSQRQWLQNVLNEEQMSLEVAHPVDPSIMDRYKRLSTQMTQDKHELDKLQVERNNCITKIQQIHDLWKPHLDKLIASIDEKFDAAFKRMGCLGHVVVAEDPDYDKWGIEIQVSFRDNEPLVRLDPHRQSGGERSLSTIMYFMSLTELAKSPFSLVDEINQGMDRRAERLVHDQLVEITCRQSASQYFLVTPKLLFGLRYHPLMRILCVNNGDWLPEGFKLRPWLEKAKRQKTNRAL</sequence>
<dbReference type="AlphaFoldDB" id="A0A9Q3C3W1"/>